<feature type="region of interest" description="Disordered" evidence="2">
    <location>
        <begin position="317"/>
        <end position="515"/>
    </location>
</feature>
<dbReference type="SUPFAM" id="SSF54928">
    <property type="entry name" value="RNA-binding domain, RBD"/>
    <property type="match status" value="1"/>
</dbReference>
<dbReference type="PROSITE" id="PS50800">
    <property type="entry name" value="SAP"/>
    <property type="match status" value="1"/>
</dbReference>
<feature type="region of interest" description="Disordered" evidence="2">
    <location>
        <begin position="53"/>
        <end position="110"/>
    </location>
</feature>
<feature type="domain" description="RRM" evidence="3">
    <location>
        <begin position="675"/>
        <end position="752"/>
    </location>
</feature>
<dbReference type="InterPro" id="IPR000504">
    <property type="entry name" value="RRM_dom"/>
</dbReference>
<dbReference type="CDD" id="cd12432">
    <property type="entry name" value="RRM_ACINU"/>
    <property type="match status" value="1"/>
</dbReference>
<feature type="compositionally biased region" description="Low complexity" evidence="2">
    <location>
        <begin position="433"/>
        <end position="442"/>
    </location>
</feature>
<dbReference type="SMART" id="SM00513">
    <property type="entry name" value="SAP"/>
    <property type="match status" value="1"/>
</dbReference>
<feature type="compositionally biased region" description="Polar residues" evidence="2">
    <location>
        <begin position="206"/>
        <end position="216"/>
    </location>
</feature>
<feature type="region of interest" description="Disordered" evidence="2">
    <location>
        <begin position="206"/>
        <end position="236"/>
    </location>
</feature>
<evidence type="ECO:0000259" key="3">
    <source>
        <dbReference type="PROSITE" id="PS50102"/>
    </source>
</evidence>
<comment type="caution">
    <text evidence="5">The sequence shown here is derived from an EMBL/GenBank/DDBJ whole genome shotgun (WGS) entry which is preliminary data.</text>
</comment>
<gene>
    <name evidence="5" type="ORF">CJN711_LOCUS26821</name>
</gene>
<feature type="compositionally biased region" description="Polar residues" evidence="2">
    <location>
        <begin position="907"/>
        <end position="927"/>
    </location>
</feature>
<reference evidence="5" key="1">
    <citation type="submission" date="2021-02" db="EMBL/GenBank/DDBJ databases">
        <authorList>
            <person name="Nowell W R."/>
        </authorList>
    </citation>
    <scope>NUCLEOTIDE SEQUENCE</scope>
</reference>
<dbReference type="PANTHER" id="PTHR46589">
    <property type="entry name" value="APOPTOTIC CHROMATIN CONDENSATION INDUCER IN THE NUCLEUS"/>
    <property type="match status" value="1"/>
</dbReference>
<feature type="compositionally biased region" description="Basic and acidic residues" evidence="2">
    <location>
        <begin position="352"/>
        <end position="371"/>
    </location>
</feature>
<feature type="domain" description="SAP" evidence="4">
    <location>
        <begin position="13"/>
        <end position="47"/>
    </location>
</feature>
<dbReference type="Pfam" id="PF16294">
    <property type="entry name" value="RSB_motif"/>
    <property type="match status" value="1"/>
</dbReference>
<feature type="compositionally biased region" description="Polar residues" evidence="2">
    <location>
        <begin position="457"/>
        <end position="472"/>
    </location>
</feature>
<dbReference type="InterPro" id="IPR034257">
    <property type="entry name" value="Acinus_RRM"/>
</dbReference>
<dbReference type="PROSITE" id="PS50102">
    <property type="entry name" value="RRM"/>
    <property type="match status" value="1"/>
</dbReference>
<evidence type="ECO:0000256" key="2">
    <source>
        <dbReference type="SAM" id="MobiDB-lite"/>
    </source>
</evidence>
<dbReference type="GO" id="GO:0003723">
    <property type="term" value="F:RNA binding"/>
    <property type="evidence" value="ECO:0007669"/>
    <property type="project" value="UniProtKB-UniRule"/>
</dbReference>
<dbReference type="InterPro" id="IPR035979">
    <property type="entry name" value="RBD_domain_sf"/>
</dbReference>
<feature type="compositionally biased region" description="Basic residues" evidence="2">
    <location>
        <begin position="397"/>
        <end position="410"/>
    </location>
</feature>
<dbReference type="InterPro" id="IPR036361">
    <property type="entry name" value="SAP_dom_sf"/>
</dbReference>
<feature type="compositionally biased region" description="Polar residues" evidence="2">
    <location>
        <begin position="320"/>
        <end position="344"/>
    </location>
</feature>
<feature type="compositionally biased region" description="Polar residues" evidence="2">
    <location>
        <begin position="784"/>
        <end position="797"/>
    </location>
</feature>
<feature type="compositionally biased region" description="Polar residues" evidence="2">
    <location>
        <begin position="71"/>
        <end position="80"/>
    </location>
</feature>
<evidence type="ECO:0000313" key="5">
    <source>
        <dbReference type="EMBL" id="CAF1493087.1"/>
    </source>
</evidence>
<dbReference type="Gene3D" id="3.30.70.330">
    <property type="match status" value="1"/>
</dbReference>
<dbReference type="PANTHER" id="PTHR46589:SF1">
    <property type="entry name" value="APOPTOTIC CHROMATIN CONDENSATION INDUCER IN THE NUCLEUS"/>
    <property type="match status" value="1"/>
</dbReference>
<dbReference type="AlphaFoldDB" id="A0A815SVP3"/>
<protein>
    <recommendedName>
        <fullName evidence="7">SAP domain-containing protein</fullName>
    </recommendedName>
</protein>
<dbReference type="InterPro" id="IPR032552">
    <property type="entry name" value="RSB_motif"/>
</dbReference>
<dbReference type="SMART" id="SM00360">
    <property type="entry name" value="RRM"/>
    <property type="match status" value="1"/>
</dbReference>
<feature type="compositionally biased region" description="Basic and acidic residues" evidence="2">
    <location>
        <begin position="890"/>
        <end position="906"/>
    </location>
</feature>
<dbReference type="GO" id="GO:0071011">
    <property type="term" value="C:precatalytic spliceosome"/>
    <property type="evidence" value="ECO:0007669"/>
    <property type="project" value="TreeGrafter"/>
</dbReference>
<dbReference type="SUPFAM" id="SSF68906">
    <property type="entry name" value="SAP domain"/>
    <property type="match status" value="1"/>
</dbReference>
<dbReference type="GO" id="GO:0008380">
    <property type="term" value="P:RNA splicing"/>
    <property type="evidence" value="ECO:0007669"/>
    <property type="project" value="TreeGrafter"/>
</dbReference>
<dbReference type="Pfam" id="PF02037">
    <property type="entry name" value="SAP"/>
    <property type="match status" value="1"/>
</dbReference>
<dbReference type="Gene3D" id="1.10.720.30">
    <property type="entry name" value="SAP domain"/>
    <property type="match status" value="1"/>
</dbReference>
<feature type="region of interest" description="Disordered" evidence="2">
    <location>
        <begin position="784"/>
        <end position="860"/>
    </location>
</feature>
<dbReference type="Pfam" id="PF00076">
    <property type="entry name" value="RRM_1"/>
    <property type="match status" value="1"/>
</dbReference>
<evidence type="ECO:0000259" key="4">
    <source>
        <dbReference type="PROSITE" id="PS50800"/>
    </source>
</evidence>
<evidence type="ECO:0000313" key="6">
    <source>
        <dbReference type="Proteomes" id="UP000663855"/>
    </source>
</evidence>
<feature type="compositionally biased region" description="Polar residues" evidence="2">
    <location>
        <begin position="55"/>
        <end position="65"/>
    </location>
</feature>
<evidence type="ECO:0000256" key="1">
    <source>
        <dbReference type="PROSITE-ProRule" id="PRU00176"/>
    </source>
</evidence>
<dbReference type="GO" id="GO:0061574">
    <property type="term" value="C:ASAP complex"/>
    <property type="evidence" value="ECO:0007669"/>
    <property type="project" value="TreeGrafter"/>
</dbReference>
<dbReference type="InterPro" id="IPR052793">
    <property type="entry name" value="EJC-associated_protein"/>
</dbReference>
<evidence type="ECO:0008006" key="7">
    <source>
        <dbReference type="Google" id="ProtNLM"/>
    </source>
</evidence>
<name>A0A815SVP3_9BILA</name>
<proteinExistence type="predicted"/>
<keyword evidence="1" id="KW-0694">RNA-binding</keyword>
<dbReference type="EMBL" id="CAJNOV010012642">
    <property type="protein sequence ID" value="CAF1493087.1"/>
    <property type="molecule type" value="Genomic_DNA"/>
</dbReference>
<feature type="compositionally biased region" description="Low complexity" evidence="2">
    <location>
        <begin position="372"/>
        <end position="383"/>
    </location>
</feature>
<feature type="region of interest" description="Disordered" evidence="2">
    <location>
        <begin position="883"/>
        <end position="958"/>
    </location>
</feature>
<sequence length="958" mass="107740">MAEAQLTNQLTRIDSMTNVELRAELKRRGCPTSGNKKDLVAKLRAALQKEYEQAGISSPIKNQANFDGRNNDLSGLQQSPVGRISGNRPSLDTSTTSSNTYMTPHSGSPIVYSEHVQSGEVPLTYTNLQIHDQTSGQYPPAYSLKMQQNIHQAPTPMIPVPQQLTISSSERSQMHDQSILHDQQKEQEISYMQTRQKRTSADNSIDTFMSSSTIPQTTPERRTRTRSKKVSVDSQQIEIPQQLSPVENVPPEVPPVENVPPEVPPVEIIPIEVPPVETIPIEVPPMETIPIEVPPMETIPIEVPPMETIPTEVIHPTPIQPTINNEQVVNNSSSTNDNIGNNIEVNPIVSKNSEEENKDRENIREEREDSRSSSVGSSSAKSESVIKEIPLSGERHRLSRSKSPKSRWHHSPSPQEQMHQPATIEEELSSVITPTNDDNNTTNEHDEKSSIAVPTITEESNNLIANETNQDNQDTKTKGESTSIDNRQPEMAAPQQQLKPSRSQTSTLSSSSLMKGLNRSTINNRVNLSSDVLKTLIPNISLAPESIINDELEASMNEQDHGDDIEHSPNQPVLETSVATGFRLSDSMTIGELADQKQQRNRTVVIDVAIDSSSLNDDLIGNNIDSRKKTRTPAPPMRIASFESKTLLDGKTNALMIDEPVRVKDATATLEPLSRILYIRGLTRPFTLPLLKELLSRYGKLVDGEFWLDKIKSQCFVIYNTLEEAQNAREGLDGCRWPSTNPKTLSVRFGRQDEFEFSKTHDLPPEQMSIDAMDITNNRLVQEKPTSINKNSGSARRSISPIDETKANKKLRTTGNTDMREWDLPKFQEDKEKSPKERNVVEEPKAKANEPPAKGLDDYFRKTKAKPPIYWLPLTEEQIVERALQQQQRNAERDEEQRKRELEESARTSNNNKDSKSRTNNNDNKSSNRTHRRSPSPREKRRRVSLSPPTRPRDNKRH</sequence>
<organism evidence="5 6">
    <name type="scientific">Rotaria magnacalcarata</name>
    <dbReference type="NCBI Taxonomy" id="392030"/>
    <lineage>
        <taxon>Eukaryota</taxon>
        <taxon>Metazoa</taxon>
        <taxon>Spiralia</taxon>
        <taxon>Gnathifera</taxon>
        <taxon>Rotifera</taxon>
        <taxon>Eurotatoria</taxon>
        <taxon>Bdelloidea</taxon>
        <taxon>Philodinida</taxon>
        <taxon>Philodinidae</taxon>
        <taxon>Rotaria</taxon>
    </lineage>
</organism>
<feature type="compositionally biased region" description="Low complexity" evidence="2">
    <location>
        <begin position="501"/>
        <end position="513"/>
    </location>
</feature>
<feature type="compositionally biased region" description="Basic residues" evidence="2">
    <location>
        <begin position="928"/>
        <end position="944"/>
    </location>
</feature>
<feature type="compositionally biased region" description="Basic and acidic residues" evidence="2">
    <location>
        <begin position="818"/>
        <end position="848"/>
    </location>
</feature>
<feature type="compositionally biased region" description="Polar residues" evidence="2">
    <location>
        <begin position="87"/>
        <end position="106"/>
    </location>
</feature>
<dbReference type="InterPro" id="IPR003034">
    <property type="entry name" value="SAP_dom"/>
</dbReference>
<dbReference type="InterPro" id="IPR012677">
    <property type="entry name" value="Nucleotide-bd_a/b_plait_sf"/>
</dbReference>
<dbReference type="Proteomes" id="UP000663855">
    <property type="component" value="Unassembled WGS sequence"/>
</dbReference>
<accession>A0A815SVP3</accession>